<evidence type="ECO:0000256" key="1">
    <source>
        <dbReference type="SAM" id="MobiDB-lite"/>
    </source>
</evidence>
<feature type="compositionally biased region" description="Gly residues" evidence="1">
    <location>
        <begin position="182"/>
        <end position="195"/>
    </location>
</feature>
<accession>A0A5A7PFU0</accession>
<name>A0A5A7PFU0_STRAF</name>
<proteinExistence type="predicted"/>
<keyword evidence="3" id="KW-1185">Reference proteome</keyword>
<dbReference type="Proteomes" id="UP000325081">
    <property type="component" value="Unassembled WGS sequence"/>
</dbReference>
<feature type="compositionally biased region" description="Low complexity" evidence="1">
    <location>
        <begin position="1"/>
        <end position="12"/>
    </location>
</feature>
<feature type="region of interest" description="Disordered" evidence="1">
    <location>
        <begin position="182"/>
        <end position="223"/>
    </location>
</feature>
<dbReference type="EMBL" id="BKCP01004505">
    <property type="protein sequence ID" value="GER31611.1"/>
    <property type="molecule type" value="Genomic_DNA"/>
</dbReference>
<feature type="compositionally biased region" description="Acidic residues" evidence="1">
    <location>
        <begin position="36"/>
        <end position="48"/>
    </location>
</feature>
<reference evidence="3" key="1">
    <citation type="journal article" date="2019" name="Curr. Biol.">
        <title>Genome Sequence of Striga asiatica Provides Insight into the Evolution of Plant Parasitism.</title>
        <authorList>
            <person name="Yoshida S."/>
            <person name="Kim S."/>
            <person name="Wafula E.K."/>
            <person name="Tanskanen J."/>
            <person name="Kim Y.M."/>
            <person name="Honaas L."/>
            <person name="Yang Z."/>
            <person name="Spallek T."/>
            <person name="Conn C.E."/>
            <person name="Ichihashi Y."/>
            <person name="Cheong K."/>
            <person name="Cui S."/>
            <person name="Der J.P."/>
            <person name="Gundlach H."/>
            <person name="Jiao Y."/>
            <person name="Hori C."/>
            <person name="Ishida J.K."/>
            <person name="Kasahara H."/>
            <person name="Kiba T."/>
            <person name="Kim M.S."/>
            <person name="Koo N."/>
            <person name="Laohavisit A."/>
            <person name="Lee Y.H."/>
            <person name="Lumba S."/>
            <person name="McCourt P."/>
            <person name="Mortimer J.C."/>
            <person name="Mutuku J.M."/>
            <person name="Nomura T."/>
            <person name="Sasaki-Sekimoto Y."/>
            <person name="Seto Y."/>
            <person name="Wang Y."/>
            <person name="Wakatake T."/>
            <person name="Sakakibara H."/>
            <person name="Demura T."/>
            <person name="Yamaguchi S."/>
            <person name="Yoneyama K."/>
            <person name="Manabe R.I."/>
            <person name="Nelson D.C."/>
            <person name="Schulman A.H."/>
            <person name="Timko M.P."/>
            <person name="dePamphilis C.W."/>
            <person name="Choi D."/>
            <person name="Shirasu K."/>
        </authorList>
    </citation>
    <scope>NUCLEOTIDE SEQUENCE [LARGE SCALE GENOMIC DNA]</scope>
    <source>
        <strain evidence="3">cv. UVA1</strain>
    </source>
</reference>
<gene>
    <name evidence="2" type="ORF">STAS_07628</name>
</gene>
<sequence length="296" mass="29947">MYSGSSSAAGGSARRRQDQARAQATNGGLQQPDVVAGEDEGSPELVEGESERRGLDGAGLADQIPVDPVEAIRVGNGGSVVVRSQLGGAGSTGAELVGGSPGFYEPDDGAGVAGGVVVGEAEAEAVAREKGDLQGEGRDDDLVFRSGRRRELRDEGIELVGEAGVVAGEVIEVGVALGDGEGDGVAGGEADGGTAGVVEGVDDFSGEGEEAGEGVGEGTAEFGDEGLEESGLGAGGVEEEEALDAVEVKPSYVEVDEGKGHIRCRRSFRRRVDFEEVEDGGGRRGLCHGEMFDGKI</sequence>
<comment type="caution">
    <text evidence="2">The sequence shown here is derived from an EMBL/GenBank/DDBJ whole genome shotgun (WGS) entry which is preliminary data.</text>
</comment>
<evidence type="ECO:0000313" key="3">
    <source>
        <dbReference type="Proteomes" id="UP000325081"/>
    </source>
</evidence>
<feature type="compositionally biased region" description="Acidic residues" evidence="1">
    <location>
        <begin position="200"/>
        <end position="212"/>
    </location>
</feature>
<protein>
    <submittedName>
        <fullName evidence="2">Disease resistance protein</fullName>
    </submittedName>
</protein>
<dbReference type="AlphaFoldDB" id="A0A5A7PFU0"/>
<organism evidence="2 3">
    <name type="scientific">Striga asiatica</name>
    <name type="common">Asiatic witchweed</name>
    <name type="synonym">Buchnera asiatica</name>
    <dbReference type="NCBI Taxonomy" id="4170"/>
    <lineage>
        <taxon>Eukaryota</taxon>
        <taxon>Viridiplantae</taxon>
        <taxon>Streptophyta</taxon>
        <taxon>Embryophyta</taxon>
        <taxon>Tracheophyta</taxon>
        <taxon>Spermatophyta</taxon>
        <taxon>Magnoliopsida</taxon>
        <taxon>eudicotyledons</taxon>
        <taxon>Gunneridae</taxon>
        <taxon>Pentapetalae</taxon>
        <taxon>asterids</taxon>
        <taxon>lamiids</taxon>
        <taxon>Lamiales</taxon>
        <taxon>Orobanchaceae</taxon>
        <taxon>Buchnereae</taxon>
        <taxon>Striga</taxon>
    </lineage>
</organism>
<feature type="region of interest" description="Disordered" evidence="1">
    <location>
        <begin position="1"/>
        <end position="62"/>
    </location>
</feature>
<evidence type="ECO:0000313" key="2">
    <source>
        <dbReference type="EMBL" id="GER31611.1"/>
    </source>
</evidence>